<proteinExistence type="predicted"/>
<evidence type="ECO:0008006" key="4">
    <source>
        <dbReference type="Google" id="ProtNLM"/>
    </source>
</evidence>
<reference evidence="2" key="1">
    <citation type="journal article" date="2014" name="Int. J. Syst. Evol. Microbiol.">
        <title>Complete genome sequence of Corynebacterium casei LMG S-19264T (=DSM 44701T), isolated from a smear-ripened cheese.</title>
        <authorList>
            <consortium name="US DOE Joint Genome Institute (JGI-PGF)"/>
            <person name="Walter F."/>
            <person name="Albersmeier A."/>
            <person name="Kalinowski J."/>
            <person name="Ruckert C."/>
        </authorList>
    </citation>
    <scope>NUCLEOTIDE SEQUENCE</scope>
    <source>
        <strain evidence="2">NBRC 108769</strain>
    </source>
</reference>
<gene>
    <name evidence="2" type="ORF">GCM10007940_30840</name>
</gene>
<dbReference type="SUPFAM" id="SSF56935">
    <property type="entry name" value="Porins"/>
    <property type="match status" value="1"/>
</dbReference>
<dbReference type="AlphaFoldDB" id="A0AA37SUM3"/>
<feature type="signal peptide" evidence="1">
    <location>
        <begin position="1"/>
        <end position="23"/>
    </location>
</feature>
<protein>
    <recommendedName>
        <fullName evidence="4">DUF5723 domain-containing protein</fullName>
    </recommendedName>
</protein>
<evidence type="ECO:0000313" key="2">
    <source>
        <dbReference type="EMBL" id="GLR18468.1"/>
    </source>
</evidence>
<reference evidence="2" key="2">
    <citation type="submission" date="2023-01" db="EMBL/GenBank/DDBJ databases">
        <title>Draft genome sequence of Portibacter lacus strain NBRC 108769.</title>
        <authorList>
            <person name="Sun Q."/>
            <person name="Mori K."/>
        </authorList>
    </citation>
    <scope>NUCLEOTIDE SEQUENCE</scope>
    <source>
        <strain evidence="2">NBRC 108769</strain>
    </source>
</reference>
<name>A0AA37SUM3_9BACT</name>
<comment type="caution">
    <text evidence="2">The sequence shown here is derived from an EMBL/GenBank/DDBJ whole genome shotgun (WGS) entry which is preliminary data.</text>
</comment>
<dbReference type="EMBL" id="BSOH01000021">
    <property type="protein sequence ID" value="GLR18468.1"/>
    <property type="molecule type" value="Genomic_DNA"/>
</dbReference>
<organism evidence="2 3">
    <name type="scientific">Portibacter lacus</name>
    <dbReference type="NCBI Taxonomy" id="1099794"/>
    <lineage>
        <taxon>Bacteria</taxon>
        <taxon>Pseudomonadati</taxon>
        <taxon>Bacteroidota</taxon>
        <taxon>Saprospiria</taxon>
        <taxon>Saprospirales</taxon>
        <taxon>Haliscomenobacteraceae</taxon>
        <taxon>Portibacter</taxon>
    </lineage>
</organism>
<evidence type="ECO:0000256" key="1">
    <source>
        <dbReference type="SAM" id="SignalP"/>
    </source>
</evidence>
<keyword evidence="3" id="KW-1185">Reference proteome</keyword>
<feature type="chain" id="PRO_5041363559" description="DUF5723 domain-containing protein" evidence="1">
    <location>
        <begin position="24"/>
        <end position="583"/>
    </location>
</feature>
<dbReference type="Proteomes" id="UP001156666">
    <property type="component" value="Unassembled WGS sequence"/>
</dbReference>
<keyword evidence="1" id="KW-0732">Signal</keyword>
<sequence length="583" mass="64984">MTVKKLFTVVLFFSVCLSSTLSQDVEQKFNSLKDRIQNDPLKVNGSFSAMGQYYQAFGIDNRAVPFSGRLMAALNFDFLGIRMPFSLAYSNGGVVFNKRLPSYSFIGISPSYKWAKVLIGTRSMDFGKYSFSNYSFTGGGFELTPGNWNVSAFYGRLRRARVEDFQGINNVDPFFRRMGFGGKAGYEDGKDKVLVSVFKAWDDGASIVIPDSSFNFFPSENVIVSAEIGKQISKRVDLEVHYSNSGFTDDRELQERTEGFRLSNYGGLLRNNISTRFNNAFEAKLNFKLKAVSFNIAYERIDPGYRTMGALFFNNDLENVSGGVNFRILKGKLNVNARGGLQRNNLSGEEANDYNRFVGSFNANYTVNDKLTFTGSATNFNNVNRRSTIVDPNSPILLTNLVLNNQQANLGANYVIANDNSRSSTLSATASLTQGNTIENDIVNVDQSSTSLNTFIYYTLQLKPSAWTFGVNTGYNRNNFGSNETAFSNVGLMAAKKLFNEKLDLGLQSNVAFNTQYQDQVSVADGQLYSLLFTATFMTSKSSAISLNSGYLHNNVVNSNQGVQAFSEFRNTLNFQYRFNPRK</sequence>
<dbReference type="RefSeq" id="WP_235295235.1">
    <property type="nucleotide sequence ID" value="NZ_JAJNKA010000019.1"/>
</dbReference>
<accession>A0AA37SUM3</accession>
<evidence type="ECO:0000313" key="3">
    <source>
        <dbReference type="Proteomes" id="UP001156666"/>
    </source>
</evidence>